<feature type="compositionally biased region" description="Basic residues" evidence="1">
    <location>
        <begin position="68"/>
        <end position="82"/>
    </location>
</feature>
<protein>
    <submittedName>
        <fullName evidence="2">Uncharacterized protein</fullName>
    </submittedName>
</protein>
<comment type="caution">
    <text evidence="2">The sequence shown here is derived from an EMBL/GenBank/DDBJ whole genome shotgun (WGS) entry which is preliminary data.</text>
</comment>
<dbReference type="EMBL" id="BGPR01029095">
    <property type="protein sequence ID" value="GBO00667.1"/>
    <property type="molecule type" value="Genomic_DNA"/>
</dbReference>
<evidence type="ECO:0000256" key="1">
    <source>
        <dbReference type="SAM" id="MobiDB-lite"/>
    </source>
</evidence>
<organism evidence="2 3">
    <name type="scientific">Araneus ventricosus</name>
    <name type="common">Orbweaver spider</name>
    <name type="synonym">Epeira ventricosa</name>
    <dbReference type="NCBI Taxonomy" id="182803"/>
    <lineage>
        <taxon>Eukaryota</taxon>
        <taxon>Metazoa</taxon>
        <taxon>Ecdysozoa</taxon>
        <taxon>Arthropoda</taxon>
        <taxon>Chelicerata</taxon>
        <taxon>Arachnida</taxon>
        <taxon>Araneae</taxon>
        <taxon>Araneomorphae</taxon>
        <taxon>Entelegynae</taxon>
        <taxon>Araneoidea</taxon>
        <taxon>Araneidae</taxon>
        <taxon>Araneus</taxon>
    </lineage>
</organism>
<evidence type="ECO:0000313" key="3">
    <source>
        <dbReference type="Proteomes" id="UP000499080"/>
    </source>
</evidence>
<feature type="region of interest" description="Disordered" evidence="1">
    <location>
        <begin position="1"/>
        <end position="82"/>
    </location>
</feature>
<sequence>MDNDRERKKQRTRNNNDYQQYFNLTRRGKRKNRRTTRQRLSDGKAALKPRESQKNSKEQRILIIRPWHTTRRKKDKSRRTKE</sequence>
<reference evidence="2 3" key="1">
    <citation type="journal article" date="2019" name="Sci. Rep.">
        <title>Orb-weaving spider Araneus ventricosus genome elucidates the spidroin gene catalogue.</title>
        <authorList>
            <person name="Kono N."/>
            <person name="Nakamura H."/>
            <person name="Ohtoshi R."/>
            <person name="Moran D.A.P."/>
            <person name="Shinohara A."/>
            <person name="Yoshida Y."/>
            <person name="Fujiwara M."/>
            <person name="Mori M."/>
            <person name="Tomita M."/>
            <person name="Arakawa K."/>
        </authorList>
    </citation>
    <scope>NUCLEOTIDE SEQUENCE [LARGE SCALE GENOMIC DNA]</scope>
</reference>
<proteinExistence type="predicted"/>
<dbReference type="Proteomes" id="UP000499080">
    <property type="component" value="Unassembled WGS sequence"/>
</dbReference>
<feature type="compositionally biased region" description="Basic residues" evidence="1">
    <location>
        <begin position="26"/>
        <end position="37"/>
    </location>
</feature>
<evidence type="ECO:0000313" key="2">
    <source>
        <dbReference type="EMBL" id="GBO00667.1"/>
    </source>
</evidence>
<accession>A0A4Y2TML8</accession>
<feature type="compositionally biased region" description="Basic and acidic residues" evidence="1">
    <location>
        <begin position="48"/>
        <end position="60"/>
    </location>
</feature>
<dbReference type="AlphaFoldDB" id="A0A4Y2TML8"/>
<feature type="compositionally biased region" description="Polar residues" evidence="1">
    <location>
        <begin position="13"/>
        <end position="23"/>
    </location>
</feature>
<gene>
    <name evidence="2" type="ORF">AVEN_119332_1</name>
</gene>
<name>A0A4Y2TML8_ARAVE</name>
<keyword evidence="3" id="KW-1185">Reference proteome</keyword>